<keyword evidence="3" id="KW-1003">Cell membrane</keyword>
<protein>
    <submittedName>
        <fullName evidence="9">Polyols ABC transporter, permease protein</fullName>
    </submittedName>
</protein>
<dbReference type="KEGG" id="rcp:RCAP_rcc02023"/>
<reference key="1">
    <citation type="submission" date="2008-12" db="EMBL/GenBank/DDBJ databases">
        <title>Complete genome sequence of Rhodobacter capsulatus SB1003.</title>
        <authorList>
            <person name="Strnad H."/>
            <person name="Lapidus A."/>
            <person name="Vlcek C."/>
            <person name="Ulbrich P."/>
            <person name="Paces J."/>
            <person name="Maltsev N."/>
            <person name="Kumar V."/>
            <person name="Kogan Y."/>
            <person name="Milgram A."/>
            <person name="Rebrekov D."/>
            <person name="Mazur M."/>
            <person name="Cox R."/>
            <person name="Kyrpides N."/>
            <person name="Kolar M."/>
            <person name="Sachova J."/>
            <person name="Ridl J."/>
            <person name="Ivanova N."/>
            <person name="Kapatral V."/>
            <person name="Los T."/>
            <person name="Lykidis A."/>
            <person name="Mikhailova N."/>
            <person name="Reznik G."/>
            <person name="Vasieva O."/>
            <person name="Fonstein M."/>
            <person name="Paces V."/>
            <person name="Haselkorn R."/>
        </authorList>
    </citation>
    <scope>NUCLEOTIDE SEQUENCE</scope>
    <source>
        <strain>SB1003</strain>
    </source>
</reference>
<gene>
    <name evidence="9" type="ordered locus">RCAP_rcc02023</name>
</gene>
<evidence type="ECO:0000256" key="4">
    <source>
        <dbReference type="ARBA" id="ARBA00022692"/>
    </source>
</evidence>
<keyword evidence="4 7" id="KW-0812">Transmembrane</keyword>
<dbReference type="OrthoDB" id="5812615at2"/>
<dbReference type="HOGENOM" id="CLU_016047_0_3_5"/>
<dbReference type="Proteomes" id="UP000002361">
    <property type="component" value="Chromosome"/>
</dbReference>
<evidence type="ECO:0000313" key="9">
    <source>
        <dbReference type="EMBL" id="ADE85767.1"/>
    </source>
</evidence>
<evidence type="ECO:0000313" key="10">
    <source>
        <dbReference type="Proteomes" id="UP000002361"/>
    </source>
</evidence>
<feature type="transmembrane region" description="Helical" evidence="7">
    <location>
        <begin position="106"/>
        <end position="123"/>
    </location>
</feature>
<name>D5AUX8_RHOCB</name>
<dbReference type="STRING" id="272942.RCAP_rcc02023"/>
<dbReference type="PANTHER" id="PTHR30193:SF45">
    <property type="entry name" value="ABC TRANSPORTER PERMEASE PROTEIN"/>
    <property type="match status" value="1"/>
</dbReference>
<feature type="transmembrane region" description="Helical" evidence="7">
    <location>
        <begin position="155"/>
        <end position="178"/>
    </location>
</feature>
<evidence type="ECO:0000256" key="5">
    <source>
        <dbReference type="ARBA" id="ARBA00022989"/>
    </source>
</evidence>
<dbReference type="CDD" id="cd06261">
    <property type="entry name" value="TM_PBP2"/>
    <property type="match status" value="1"/>
</dbReference>
<dbReference type="GO" id="GO:0005886">
    <property type="term" value="C:plasma membrane"/>
    <property type="evidence" value="ECO:0007669"/>
    <property type="project" value="UniProtKB-SubCell"/>
</dbReference>
<dbReference type="InterPro" id="IPR000515">
    <property type="entry name" value="MetI-like"/>
</dbReference>
<dbReference type="EMBL" id="CP001312">
    <property type="protein sequence ID" value="ADE85767.1"/>
    <property type="molecule type" value="Genomic_DNA"/>
</dbReference>
<evidence type="ECO:0000256" key="2">
    <source>
        <dbReference type="ARBA" id="ARBA00022448"/>
    </source>
</evidence>
<evidence type="ECO:0000256" key="1">
    <source>
        <dbReference type="ARBA" id="ARBA00004651"/>
    </source>
</evidence>
<dbReference type="eggNOG" id="COG1175">
    <property type="taxonomic scope" value="Bacteria"/>
</dbReference>
<dbReference type="SUPFAM" id="SSF161098">
    <property type="entry name" value="MetI-like"/>
    <property type="match status" value="1"/>
</dbReference>
<evidence type="ECO:0000256" key="6">
    <source>
        <dbReference type="ARBA" id="ARBA00023136"/>
    </source>
</evidence>
<keyword evidence="6 7" id="KW-0472">Membrane</keyword>
<dbReference type="Gene3D" id="1.10.3720.10">
    <property type="entry name" value="MetI-like"/>
    <property type="match status" value="1"/>
</dbReference>
<keyword evidence="5 7" id="KW-1133">Transmembrane helix</keyword>
<feature type="transmembrane region" description="Helical" evidence="7">
    <location>
        <begin position="12"/>
        <end position="35"/>
    </location>
</feature>
<dbReference type="PROSITE" id="PS50928">
    <property type="entry name" value="ABC_TM1"/>
    <property type="match status" value="1"/>
</dbReference>
<feature type="domain" description="ABC transmembrane type-1" evidence="8">
    <location>
        <begin position="69"/>
        <end position="280"/>
    </location>
</feature>
<feature type="transmembrane region" description="Helical" evidence="7">
    <location>
        <begin position="263"/>
        <end position="284"/>
    </location>
</feature>
<sequence length="290" mass="31570">MSTQASRTAARLMISPAVLLLLGWMIIPLAMTLWFSMQRYNLLMPGMGGFTGLDNYRYFLTDPAFFDAIRNTLVLVLGVLAITTLGGLLLALLLDQPFWGQGILRVLVIAPFFVMPTVSALVWKNMFLNPVNGLFAHLAKSFGLQPYDFLAQSPLASVVLIVAWQWLPFATLILLTALQSLDSEQLEAAEMDGAGPFARFFHVMLPHLARAITVVILIQTIFLLSTFAEILVTTNGGPGTASTTLTYLVYVQSLLQFDVGSGAAGGIVAVVLANIVAIFLMRMIGKNLEN</sequence>
<reference evidence="9 10" key="2">
    <citation type="journal article" date="2010" name="J. Bacteriol.">
        <title>Complete genome sequence of the photosynthetic purple nonsulfur bacterium Rhodobacter capsulatus SB 1003.</title>
        <authorList>
            <person name="Strnad H."/>
            <person name="Lapidus A."/>
            <person name="Paces J."/>
            <person name="Ulbrich P."/>
            <person name="Vlcek C."/>
            <person name="Paces V."/>
            <person name="Haselkorn R."/>
        </authorList>
    </citation>
    <scope>NUCLEOTIDE SEQUENCE [LARGE SCALE GENOMIC DNA]</scope>
    <source>
        <strain evidence="10">ATCC BAA-309 / NBRC 16581 / SB1003</strain>
    </source>
</reference>
<feature type="transmembrane region" description="Helical" evidence="7">
    <location>
        <begin position="208"/>
        <end position="228"/>
    </location>
</feature>
<accession>D5AUX8</accession>
<comment type="similarity">
    <text evidence="7">Belongs to the binding-protein-dependent transport system permease family.</text>
</comment>
<dbReference type="RefSeq" id="WP_013067746.1">
    <property type="nucleotide sequence ID" value="NC_014034.1"/>
</dbReference>
<evidence type="ECO:0000259" key="8">
    <source>
        <dbReference type="PROSITE" id="PS50928"/>
    </source>
</evidence>
<keyword evidence="2 7" id="KW-0813">Transport</keyword>
<dbReference type="AlphaFoldDB" id="D5AUX8"/>
<comment type="subcellular location">
    <subcellularLocation>
        <location evidence="1 7">Cell membrane</location>
        <topology evidence="1 7">Multi-pass membrane protein</topology>
    </subcellularLocation>
</comment>
<evidence type="ECO:0000256" key="7">
    <source>
        <dbReference type="RuleBase" id="RU363032"/>
    </source>
</evidence>
<dbReference type="GO" id="GO:0055085">
    <property type="term" value="P:transmembrane transport"/>
    <property type="evidence" value="ECO:0007669"/>
    <property type="project" value="InterPro"/>
</dbReference>
<proteinExistence type="inferred from homology"/>
<evidence type="ECO:0000256" key="3">
    <source>
        <dbReference type="ARBA" id="ARBA00022475"/>
    </source>
</evidence>
<keyword evidence="10" id="KW-1185">Reference proteome</keyword>
<dbReference type="InterPro" id="IPR035906">
    <property type="entry name" value="MetI-like_sf"/>
</dbReference>
<dbReference type="GeneID" id="31490886"/>
<dbReference type="InterPro" id="IPR051393">
    <property type="entry name" value="ABC_transporter_permease"/>
</dbReference>
<organism evidence="9 10">
    <name type="scientific">Rhodobacter capsulatus (strain ATCC BAA-309 / NBRC 16581 / SB1003)</name>
    <dbReference type="NCBI Taxonomy" id="272942"/>
    <lineage>
        <taxon>Bacteria</taxon>
        <taxon>Pseudomonadati</taxon>
        <taxon>Pseudomonadota</taxon>
        <taxon>Alphaproteobacteria</taxon>
        <taxon>Rhodobacterales</taxon>
        <taxon>Rhodobacter group</taxon>
        <taxon>Rhodobacter</taxon>
    </lineage>
</organism>
<dbReference type="Pfam" id="PF00528">
    <property type="entry name" value="BPD_transp_1"/>
    <property type="match status" value="1"/>
</dbReference>
<feature type="transmembrane region" description="Helical" evidence="7">
    <location>
        <begin position="73"/>
        <end position="94"/>
    </location>
</feature>
<dbReference type="PANTHER" id="PTHR30193">
    <property type="entry name" value="ABC TRANSPORTER PERMEASE PROTEIN"/>
    <property type="match status" value="1"/>
</dbReference>